<sequence>MKNKIVIGVFILAISITIRFFCGVYRHDEFRENHFFIKHSPIWKWEFYSPQGMSDLKFEDLSKEEQIEQKYFNEYIKDRGLSL</sequence>
<keyword evidence="1" id="KW-1133">Transmembrane helix</keyword>
<evidence type="ECO:0000256" key="1">
    <source>
        <dbReference type="SAM" id="Phobius"/>
    </source>
</evidence>
<gene>
    <name evidence="2" type="ORF">ACFFVK_16790</name>
</gene>
<organism evidence="2 3">
    <name type="scientific">Flavobacterium gyeonganense</name>
    <dbReference type="NCBI Taxonomy" id="1310418"/>
    <lineage>
        <taxon>Bacteria</taxon>
        <taxon>Pseudomonadati</taxon>
        <taxon>Bacteroidota</taxon>
        <taxon>Flavobacteriia</taxon>
        <taxon>Flavobacteriales</taxon>
        <taxon>Flavobacteriaceae</taxon>
        <taxon>Flavobacterium</taxon>
    </lineage>
</organism>
<accession>A0ABV5HFM9</accession>
<reference evidence="2 3" key="1">
    <citation type="submission" date="2024-09" db="EMBL/GenBank/DDBJ databases">
        <authorList>
            <person name="Sun Q."/>
            <person name="Mori K."/>
        </authorList>
    </citation>
    <scope>NUCLEOTIDE SEQUENCE [LARGE SCALE GENOMIC DNA]</scope>
    <source>
        <strain evidence="2 3">CECT 8365</strain>
    </source>
</reference>
<keyword evidence="3" id="KW-1185">Reference proteome</keyword>
<protein>
    <submittedName>
        <fullName evidence="2">Uncharacterized protein</fullName>
    </submittedName>
</protein>
<dbReference type="Proteomes" id="UP001589562">
    <property type="component" value="Unassembled WGS sequence"/>
</dbReference>
<evidence type="ECO:0000313" key="3">
    <source>
        <dbReference type="Proteomes" id="UP001589562"/>
    </source>
</evidence>
<proteinExistence type="predicted"/>
<keyword evidence="1" id="KW-0472">Membrane</keyword>
<comment type="caution">
    <text evidence="2">The sequence shown here is derived from an EMBL/GenBank/DDBJ whole genome shotgun (WGS) entry which is preliminary data.</text>
</comment>
<name>A0ABV5HFM9_9FLAO</name>
<dbReference type="RefSeq" id="WP_278008903.1">
    <property type="nucleotide sequence ID" value="NZ_CP121112.1"/>
</dbReference>
<feature type="transmembrane region" description="Helical" evidence="1">
    <location>
        <begin position="6"/>
        <end position="25"/>
    </location>
</feature>
<evidence type="ECO:0000313" key="2">
    <source>
        <dbReference type="EMBL" id="MFB9110246.1"/>
    </source>
</evidence>
<keyword evidence="1" id="KW-0812">Transmembrane</keyword>
<dbReference type="EMBL" id="JBHMFE010000022">
    <property type="protein sequence ID" value="MFB9110246.1"/>
    <property type="molecule type" value="Genomic_DNA"/>
</dbReference>